<comment type="caution">
    <text evidence="4">The sequence shown here is derived from an EMBL/GenBank/DDBJ whole genome shotgun (WGS) entry which is preliminary data.</text>
</comment>
<dbReference type="EMBL" id="MCGO01000036">
    <property type="protein sequence ID" value="ORY40127.1"/>
    <property type="molecule type" value="Genomic_DNA"/>
</dbReference>
<name>A0A1Y2BZS5_9FUNG</name>
<evidence type="ECO:0000313" key="4">
    <source>
        <dbReference type="EMBL" id="ORY40127.1"/>
    </source>
</evidence>
<dbReference type="Pfam" id="PF06244">
    <property type="entry name" value="Ccdc124"/>
    <property type="match status" value="1"/>
</dbReference>
<keyword evidence="5" id="KW-1185">Reference proteome</keyword>
<gene>
    <name evidence="4" type="ORF">BCR33DRAFT_719531</name>
</gene>
<dbReference type="PANTHER" id="PTHR21680:SF0">
    <property type="entry name" value="COILED-COIL DOMAIN-CONTAINING PROTEIN 124"/>
    <property type="match status" value="1"/>
</dbReference>
<dbReference type="SUPFAM" id="SSF47095">
    <property type="entry name" value="HMG-box"/>
    <property type="match status" value="1"/>
</dbReference>
<dbReference type="OrthoDB" id="76412at2759"/>
<dbReference type="STRING" id="329046.A0A1Y2BZS5"/>
<evidence type="ECO:0000313" key="5">
    <source>
        <dbReference type="Proteomes" id="UP000193642"/>
    </source>
</evidence>
<organism evidence="4 5">
    <name type="scientific">Rhizoclosmatium globosum</name>
    <dbReference type="NCBI Taxonomy" id="329046"/>
    <lineage>
        <taxon>Eukaryota</taxon>
        <taxon>Fungi</taxon>
        <taxon>Fungi incertae sedis</taxon>
        <taxon>Chytridiomycota</taxon>
        <taxon>Chytridiomycota incertae sedis</taxon>
        <taxon>Chytridiomycetes</taxon>
        <taxon>Chytridiales</taxon>
        <taxon>Chytriomycetaceae</taxon>
        <taxon>Rhizoclosmatium</taxon>
    </lineage>
</organism>
<accession>A0A1Y2BZS5</accession>
<protein>
    <submittedName>
        <fullName evidence="4">DUF1014-domain-containing protein</fullName>
    </submittedName>
</protein>
<evidence type="ECO:0000259" key="3">
    <source>
        <dbReference type="Pfam" id="PF06244"/>
    </source>
</evidence>
<dbReference type="GO" id="GO:0003713">
    <property type="term" value="F:transcription coactivator activity"/>
    <property type="evidence" value="ECO:0007669"/>
    <property type="project" value="TreeGrafter"/>
</dbReference>
<sequence>MSSMVQKMALGMGGGGSAAAADGTLDTYAASGIDAALDLLDLTTKKGNIPASDAIDKHPERRMKSAWAAFEERELPILKAENPTLRLSQLKQLLQKKWKKSPENPMNAELVGTYDMTAQEVRDAVTAKRDENLEKMKV</sequence>
<evidence type="ECO:0000256" key="1">
    <source>
        <dbReference type="ARBA" id="ARBA00008296"/>
    </source>
</evidence>
<keyword evidence="2" id="KW-0175">Coiled coil</keyword>
<dbReference type="InterPro" id="IPR036910">
    <property type="entry name" value="HMG_box_dom_sf"/>
</dbReference>
<dbReference type="GO" id="GO:0006366">
    <property type="term" value="P:transcription by RNA polymerase II"/>
    <property type="evidence" value="ECO:0007669"/>
    <property type="project" value="TreeGrafter"/>
</dbReference>
<proteinExistence type="inferred from homology"/>
<comment type="similarity">
    <text evidence="1">Belongs to the CCDC124 family.</text>
</comment>
<evidence type="ECO:0000256" key="2">
    <source>
        <dbReference type="ARBA" id="ARBA00023054"/>
    </source>
</evidence>
<dbReference type="InterPro" id="IPR010422">
    <property type="entry name" value="Ccdc124/Oxs1"/>
</dbReference>
<dbReference type="PANTHER" id="PTHR21680">
    <property type="entry name" value="COILED-COIL DOMAIN-CONTAINING PROTEIN 124"/>
    <property type="match status" value="1"/>
</dbReference>
<dbReference type="GO" id="GO:0005634">
    <property type="term" value="C:nucleus"/>
    <property type="evidence" value="ECO:0007669"/>
    <property type="project" value="TreeGrafter"/>
</dbReference>
<dbReference type="Proteomes" id="UP000193642">
    <property type="component" value="Unassembled WGS sequence"/>
</dbReference>
<dbReference type="AlphaFoldDB" id="A0A1Y2BZS5"/>
<feature type="domain" description="Coiled-coil" evidence="3">
    <location>
        <begin position="26"/>
        <end position="107"/>
    </location>
</feature>
<reference evidence="4 5" key="1">
    <citation type="submission" date="2016-07" db="EMBL/GenBank/DDBJ databases">
        <title>Pervasive Adenine N6-methylation of Active Genes in Fungi.</title>
        <authorList>
            <consortium name="DOE Joint Genome Institute"/>
            <person name="Mondo S.J."/>
            <person name="Dannebaum R.O."/>
            <person name="Kuo R.C."/>
            <person name="Labutti K."/>
            <person name="Haridas S."/>
            <person name="Kuo A."/>
            <person name="Salamov A."/>
            <person name="Ahrendt S.R."/>
            <person name="Lipzen A."/>
            <person name="Sullivan W."/>
            <person name="Andreopoulos W.B."/>
            <person name="Clum A."/>
            <person name="Lindquist E."/>
            <person name="Daum C."/>
            <person name="Ramamoorthy G.K."/>
            <person name="Gryganskyi A."/>
            <person name="Culley D."/>
            <person name="Magnuson J.K."/>
            <person name="James T.Y."/>
            <person name="O'Malley M.A."/>
            <person name="Stajich J.E."/>
            <person name="Spatafora J.W."/>
            <person name="Visel A."/>
            <person name="Grigoriev I.V."/>
        </authorList>
    </citation>
    <scope>NUCLEOTIDE SEQUENCE [LARGE SCALE GENOMIC DNA]</scope>
    <source>
        <strain evidence="4 5">JEL800</strain>
    </source>
</reference>
<dbReference type="InterPro" id="IPR054414">
    <property type="entry name" value="Ccdc124/Oxs1_C"/>
</dbReference>